<dbReference type="InterPro" id="IPR024983">
    <property type="entry name" value="CHAT_dom"/>
</dbReference>
<accession>A0A941EYX0</accession>
<evidence type="ECO:0000259" key="1">
    <source>
        <dbReference type="Pfam" id="PF12770"/>
    </source>
</evidence>
<evidence type="ECO:0000313" key="3">
    <source>
        <dbReference type="Proteomes" id="UP000675781"/>
    </source>
</evidence>
<keyword evidence="3" id="KW-1185">Reference proteome</keyword>
<evidence type="ECO:0000313" key="2">
    <source>
        <dbReference type="EMBL" id="MBR7836599.1"/>
    </source>
</evidence>
<dbReference type="Pfam" id="PF12770">
    <property type="entry name" value="CHAT"/>
    <property type="match status" value="1"/>
</dbReference>
<name>A0A941EYX0_9ACTN</name>
<feature type="domain" description="CHAT" evidence="1">
    <location>
        <begin position="168"/>
        <end position="463"/>
    </location>
</feature>
<comment type="caution">
    <text evidence="2">The sequence shown here is derived from an EMBL/GenBank/DDBJ whole genome shotgun (WGS) entry which is preliminary data.</text>
</comment>
<sequence>MLQGHALDLRTDLTPLFIAHPALAERFVRLRDRLDTSHDAEDAAALMLQPGQDTPAVAADRDDTAAAFTDLLTEIRGREGFGSFLLPAPPEELTREASAGPIVVFNISRYRSDALVVTAEGVADVELQDLDIKTLGERIETFEDALATARLSPDRRERTRAEGVLCEVLEWLWDTAAQPVLRHLGHDRAPQAGERWPRIWWAPGGLLGMLPLHAAGYHRREGAGQSVLDRVVSSYTPTVRALGYARSRRTLLPPEHSLIVAMPVTPGIRGSLDNVLREAELLARRLPEPVVLIEREGVEDADTPTRDEVVARLATAEIAHFCCHGTSHPSDPSRSQLFLHDHRERPFTVSSLTTARLHHAQLAYLSACETMRNRVADLADEGIHLASAFQLAGYPHVIATLWPINDAIAVDVADAFYAGLEGRRKTIDLSRSATALHDAVTRVRDGFRRRASPSLWAAYTHTGV</sequence>
<dbReference type="Proteomes" id="UP000675781">
    <property type="component" value="Unassembled WGS sequence"/>
</dbReference>
<reference evidence="2" key="1">
    <citation type="submission" date="2021-04" db="EMBL/GenBank/DDBJ databases">
        <title>Genome based classification of Actinospica acidithermotolerans sp. nov., an actinobacterium isolated from an Indonesian hot spring.</title>
        <authorList>
            <person name="Kusuma A.B."/>
            <person name="Putra K.E."/>
            <person name="Nafisah S."/>
            <person name="Loh J."/>
            <person name="Nouioui I."/>
            <person name="Goodfellow M."/>
        </authorList>
    </citation>
    <scope>NUCLEOTIDE SEQUENCE</scope>
    <source>
        <strain evidence="2">CSCA 57</strain>
    </source>
</reference>
<dbReference type="RefSeq" id="WP_212531071.1">
    <property type="nucleotide sequence ID" value="NZ_JAGSOG010000150.1"/>
</dbReference>
<dbReference type="EMBL" id="JAGSOG010000150">
    <property type="protein sequence ID" value="MBR7836599.1"/>
    <property type="molecule type" value="Genomic_DNA"/>
</dbReference>
<gene>
    <name evidence="2" type="ORF">KDL01_25190</name>
</gene>
<dbReference type="AlphaFoldDB" id="A0A941EYX0"/>
<proteinExistence type="predicted"/>
<protein>
    <submittedName>
        <fullName evidence="2">CHAT domain-containing protein</fullName>
    </submittedName>
</protein>
<organism evidence="2 3">
    <name type="scientific">Actinospica durhamensis</name>
    <dbReference type="NCBI Taxonomy" id="1508375"/>
    <lineage>
        <taxon>Bacteria</taxon>
        <taxon>Bacillati</taxon>
        <taxon>Actinomycetota</taxon>
        <taxon>Actinomycetes</taxon>
        <taxon>Catenulisporales</taxon>
        <taxon>Actinospicaceae</taxon>
        <taxon>Actinospica</taxon>
    </lineage>
</organism>